<dbReference type="Proteomes" id="UP000515292">
    <property type="component" value="Chromosome"/>
</dbReference>
<protein>
    <submittedName>
        <fullName evidence="2">SDR family oxidoreductase</fullName>
    </submittedName>
</protein>
<dbReference type="RefSeq" id="WP_182298040.1">
    <property type="nucleotide sequence ID" value="NZ_CP059851.1"/>
</dbReference>
<dbReference type="AlphaFoldDB" id="A0A7G5ILH5"/>
<dbReference type="PROSITE" id="PS00061">
    <property type="entry name" value="ADH_SHORT"/>
    <property type="match status" value="1"/>
</dbReference>
<dbReference type="PANTHER" id="PTHR42760">
    <property type="entry name" value="SHORT-CHAIN DEHYDROGENASES/REDUCTASES FAMILY MEMBER"/>
    <property type="match status" value="1"/>
</dbReference>
<accession>A0A7G5ILH5</accession>
<sequence length="267" mass="27145">MTLRFQSRTALVTGGASGIGAATARLLAGEGARVTIVDLESSSGAEVAAGIGGHFHAADLSDMAAAEAMVHDLLAREGRLDILVNNAGIGSLGEVPDLDPAQWRKVMAVDLDAVYHACRVAVPAMRAAFRAEGRGGVIVNTASLSGLAADYGFAVYNVAKAAVINLSRVLAIDHGKDGIRVNALCPGLIDTPLAAPLAAIPGLMEKWTRAIPLGRAGRAEEMAEVIAFLASDAASYITGSVIVADGGAGAHTGQPNFMAEIAALQPG</sequence>
<dbReference type="PRINTS" id="PR00081">
    <property type="entry name" value="GDHRDH"/>
</dbReference>
<dbReference type="KEGG" id="sand:H3309_07115"/>
<dbReference type="GO" id="GO:0016616">
    <property type="term" value="F:oxidoreductase activity, acting on the CH-OH group of donors, NAD or NADP as acceptor"/>
    <property type="evidence" value="ECO:0007669"/>
    <property type="project" value="TreeGrafter"/>
</dbReference>
<dbReference type="FunFam" id="3.40.50.720:FF:000084">
    <property type="entry name" value="Short-chain dehydrogenase reductase"/>
    <property type="match status" value="1"/>
</dbReference>
<evidence type="ECO:0000313" key="3">
    <source>
        <dbReference type="Proteomes" id="UP000515292"/>
    </source>
</evidence>
<dbReference type="InterPro" id="IPR020904">
    <property type="entry name" value="Sc_DH/Rdtase_CS"/>
</dbReference>
<reference evidence="2 3" key="1">
    <citation type="submission" date="2020-07" db="EMBL/GenBank/DDBJ databases">
        <title>Complete genome sequence for Sandaracinobacter sp. M6.</title>
        <authorList>
            <person name="Tang Y."/>
            <person name="Liu Q."/>
            <person name="Guo Z."/>
            <person name="Lei P."/>
            <person name="Huang B."/>
        </authorList>
    </citation>
    <scope>NUCLEOTIDE SEQUENCE [LARGE SCALE GENOMIC DNA]</scope>
    <source>
        <strain evidence="2 3">M6</strain>
    </source>
</reference>
<organism evidence="2 3">
    <name type="scientific">Sandaracinobacteroides saxicola</name>
    <dbReference type="NCBI Taxonomy" id="2759707"/>
    <lineage>
        <taxon>Bacteria</taxon>
        <taxon>Pseudomonadati</taxon>
        <taxon>Pseudomonadota</taxon>
        <taxon>Alphaproteobacteria</taxon>
        <taxon>Sphingomonadales</taxon>
        <taxon>Sphingosinicellaceae</taxon>
        <taxon>Sandaracinobacteroides</taxon>
    </lineage>
</organism>
<evidence type="ECO:0000256" key="1">
    <source>
        <dbReference type="ARBA" id="ARBA00006484"/>
    </source>
</evidence>
<dbReference type="SUPFAM" id="SSF51735">
    <property type="entry name" value="NAD(P)-binding Rossmann-fold domains"/>
    <property type="match status" value="1"/>
</dbReference>
<dbReference type="Gene3D" id="3.40.50.720">
    <property type="entry name" value="NAD(P)-binding Rossmann-like Domain"/>
    <property type="match status" value="1"/>
</dbReference>
<dbReference type="NCBIfam" id="NF005559">
    <property type="entry name" value="PRK07231.1"/>
    <property type="match status" value="1"/>
</dbReference>
<dbReference type="PRINTS" id="PR00080">
    <property type="entry name" value="SDRFAMILY"/>
</dbReference>
<dbReference type="GO" id="GO:0030497">
    <property type="term" value="P:fatty acid elongation"/>
    <property type="evidence" value="ECO:0007669"/>
    <property type="project" value="TreeGrafter"/>
</dbReference>
<dbReference type="InterPro" id="IPR036291">
    <property type="entry name" value="NAD(P)-bd_dom_sf"/>
</dbReference>
<gene>
    <name evidence="2" type="ORF">H3309_07115</name>
</gene>
<name>A0A7G5ILH5_9SPHN</name>
<evidence type="ECO:0000313" key="2">
    <source>
        <dbReference type="EMBL" id="QMW24217.1"/>
    </source>
</evidence>
<dbReference type="Pfam" id="PF13561">
    <property type="entry name" value="adh_short_C2"/>
    <property type="match status" value="1"/>
</dbReference>
<keyword evidence="3" id="KW-1185">Reference proteome</keyword>
<dbReference type="PANTHER" id="PTHR42760:SF135">
    <property type="entry name" value="BLL7886 PROTEIN"/>
    <property type="match status" value="1"/>
</dbReference>
<proteinExistence type="inferred from homology"/>
<dbReference type="EMBL" id="CP059851">
    <property type="protein sequence ID" value="QMW24217.1"/>
    <property type="molecule type" value="Genomic_DNA"/>
</dbReference>
<comment type="similarity">
    <text evidence="1">Belongs to the short-chain dehydrogenases/reductases (SDR) family.</text>
</comment>
<dbReference type="InterPro" id="IPR002347">
    <property type="entry name" value="SDR_fam"/>
</dbReference>
<dbReference type="CDD" id="cd05233">
    <property type="entry name" value="SDR_c"/>
    <property type="match status" value="1"/>
</dbReference>